<dbReference type="InterPro" id="IPR000742">
    <property type="entry name" value="EGF"/>
</dbReference>
<dbReference type="EnsemblMetazoa" id="XM_030973324">
    <property type="protein sequence ID" value="XP_030829184"/>
    <property type="gene ID" value="LOC100891709"/>
</dbReference>
<feature type="disulfide bond" evidence="1">
    <location>
        <begin position="143"/>
        <end position="152"/>
    </location>
</feature>
<keyword evidence="1" id="KW-1015">Disulfide bond</keyword>
<evidence type="ECO:0000313" key="6">
    <source>
        <dbReference type="Proteomes" id="UP000007110"/>
    </source>
</evidence>
<dbReference type="PROSITE" id="PS00022">
    <property type="entry name" value="EGF_1"/>
    <property type="match status" value="1"/>
</dbReference>
<evidence type="ECO:0000256" key="2">
    <source>
        <dbReference type="SAM" id="MobiDB-lite"/>
    </source>
</evidence>
<sequence>MNVSTPSPTEPDADSSTTVMIVQRKKRETLPLDNQDVLTVQETFESAILGIPTTYLVNVTTINAQNLSNGEMQMNLLIGVMYTSDVTVESLIEQIEEALLAVDEFSVVSVDVTDLDALCSPTPCKNNGECRVDYNTFDFTCVCASGYSGPQCSKSSNVVLLAILVPITIIILLFIIFFVVVVVYYRVRLHKLEGYKKRPFHNDMKARRYKDGMQQLYFTEDRRHQNQDPDTFQNSAMGLRFSKEINARMQERSQQMEIQGHHLSASQHDPTGRHRSQTDPTKSGRSLHDRPVTGDQGFQGHRPNGMCSRGNPSLSHETGNSSVVYNKAARRSVDDRNMVSFGRSRNGSMPADMHIANGFSDTRL</sequence>
<keyword evidence="3" id="KW-0812">Transmembrane</keyword>
<dbReference type="RefSeq" id="XP_030829184.1">
    <property type="nucleotide sequence ID" value="XM_030973324.1"/>
</dbReference>
<dbReference type="OrthoDB" id="10161722at2759"/>
<keyword evidence="3" id="KW-1133">Transmembrane helix</keyword>
<organism evidence="5 6">
    <name type="scientific">Strongylocentrotus purpuratus</name>
    <name type="common">Purple sea urchin</name>
    <dbReference type="NCBI Taxonomy" id="7668"/>
    <lineage>
        <taxon>Eukaryota</taxon>
        <taxon>Metazoa</taxon>
        <taxon>Echinodermata</taxon>
        <taxon>Eleutherozoa</taxon>
        <taxon>Echinozoa</taxon>
        <taxon>Echinoidea</taxon>
        <taxon>Euechinoidea</taxon>
        <taxon>Echinacea</taxon>
        <taxon>Camarodonta</taxon>
        <taxon>Echinidea</taxon>
        <taxon>Strongylocentrotidae</taxon>
        <taxon>Strongylocentrotus</taxon>
    </lineage>
</organism>
<feature type="domain" description="EGF-like" evidence="4">
    <location>
        <begin position="115"/>
        <end position="153"/>
    </location>
</feature>
<dbReference type="PROSITE" id="PS01186">
    <property type="entry name" value="EGF_2"/>
    <property type="match status" value="1"/>
</dbReference>
<feature type="compositionally biased region" description="Polar residues" evidence="2">
    <location>
        <begin position="310"/>
        <end position="324"/>
    </location>
</feature>
<dbReference type="KEGG" id="spu:100891709"/>
<reference evidence="5" key="2">
    <citation type="submission" date="2021-01" db="UniProtKB">
        <authorList>
            <consortium name="EnsemblMetazoa"/>
        </authorList>
    </citation>
    <scope>IDENTIFICATION</scope>
</reference>
<dbReference type="SUPFAM" id="SSF57196">
    <property type="entry name" value="EGF/Laminin"/>
    <property type="match status" value="1"/>
</dbReference>
<dbReference type="OMA" id="ESANGYH"/>
<comment type="caution">
    <text evidence="1">Lacks conserved residue(s) required for the propagation of feature annotation.</text>
</comment>
<feature type="transmembrane region" description="Helical" evidence="3">
    <location>
        <begin position="158"/>
        <end position="187"/>
    </location>
</feature>
<evidence type="ECO:0000259" key="4">
    <source>
        <dbReference type="PROSITE" id="PS50026"/>
    </source>
</evidence>
<feature type="region of interest" description="Disordered" evidence="2">
    <location>
        <begin position="250"/>
        <end position="364"/>
    </location>
</feature>
<keyword evidence="6" id="KW-1185">Reference proteome</keyword>
<dbReference type="InParanoid" id="A0A7M7SSZ5"/>
<name>A0A7M7SSZ5_STRPU</name>
<protein>
    <recommendedName>
        <fullName evidence="4">EGF-like domain-containing protein</fullName>
    </recommendedName>
</protein>
<keyword evidence="3" id="KW-0472">Membrane</keyword>
<evidence type="ECO:0000313" key="5">
    <source>
        <dbReference type="EnsemblMetazoa" id="XP_030829184"/>
    </source>
</evidence>
<evidence type="ECO:0000256" key="3">
    <source>
        <dbReference type="SAM" id="Phobius"/>
    </source>
</evidence>
<accession>A0A7M7SSZ5</accession>
<dbReference type="GeneID" id="100891709"/>
<reference evidence="6" key="1">
    <citation type="submission" date="2015-02" db="EMBL/GenBank/DDBJ databases">
        <title>Genome sequencing for Strongylocentrotus purpuratus.</title>
        <authorList>
            <person name="Murali S."/>
            <person name="Liu Y."/>
            <person name="Vee V."/>
            <person name="English A."/>
            <person name="Wang M."/>
            <person name="Skinner E."/>
            <person name="Han Y."/>
            <person name="Muzny D.M."/>
            <person name="Worley K.C."/>
            <person name="Gibbs R.A."/>
        </authorList>
    </citation>
    <scope>NUCLEOTIDE SEQUENCE</scope>
</reference>
<dbReference type="SMART" id="SM00181">
    <property type="entry name" value="EGF"/>
    <property type="match status" value="1"/>
</dbReference>
<dbReference type="Pfam" id="PF00008">
    <property type="entry name" value="EGF"/>
    <property type="match status" value="1"/>
</dbReference>
<dbReference type="AlphaFoldDB" id="A0A7M7SSZ5"/>
<dbReference type="CDD" id="cd00054">
    <property type="entry name" value="EGF_CA"/>
    <property type="match status" value="1"/>
</dbReference>
<feature type="disulfide bond" evidence="1">
    <location>
        <begin position="124"/>
        <end position="141"/>
    </location>
</feature>
<keyword evidence="1" id="KW-0245">EGF-like domain</keyword>
<dbReference type="Gene3D" id="2.10.25.10">
    <property type="entry name" value="Laminin"/>
    <property type="match status" value="1"/>
</dbReference>
<proteinExistence type="predicted"/>
<dbReference type="Proteomes" id="UP000007110">
    <property type="component" value="Unassembled WGS sequence"/>
</dbReference>
<dbReference type="PROSITE" id="PS50026">
    <property type="entry name" value="EGF_3"/>
    <property type="match status" value="1"/>
</dbReference>
<evidence type="ECO:0000256" key="1">
    <source>
        <dbReference type="PROSITE-ProRule" id="PRU00076"/>
    </source>
</evidence>